<dbReference type="AlphaFoldDB" id="A0A0N0U6H2"/>
<sequence>MEQIARGTIADNEKYAELLHGRISRRESELRRVDLSPVTQLEPRKWTESELENLEVLHQFTARLRLSLGKYGEGAKTVLANKVANPREDFAARFTSGRDFERNEDKPRASWRAYRITHQFVGSTFPSCKVSNSWKVEENETGGEPGKLVQRNRLLSSPPHGPFLAPSASLFAKLITMRKLYHDMKKKTISYDIVEDVMKKIRNNKVE</sequence>
<reference evidence="1 2" key="1">
    <citation type="submission" date="2015-07" db="EMBL/GenBank/DDBJ databases">
        <title>The genome of Melipona quadrifasciata.</title>
        <authorList>
            <person name="Pan H."/>
            <person name="Kapheim K."/>
        </authorList>
    </citation>
    <scope>NUCLEOTIDE SEQUENCE [LARGE SCALE GENOMIC DNA]</scope>
    <source>
        <strain evidence="1">0111107301</strain>
        <tissue evidence="1">Whole body</tissue>
    </source>
</reference>
<protein>
    <submittedName>
        <fullName evidence="1">Uncharacterized protein</fullName>
    </submittedName>
</protein>
<evidence type="ECO:0000313" key="1">
    <source>
        <dbReference type="EMBL" id="KOX76801.1"/>
    </source>
</evidence>
<dbReference type="Proteomes" id="UP000053105">
    <property type="component" value="Unassembled WGS sequence"/>
</dbReference>
<keyword evidence="2" id="KW-1185">Reference proteome</keyword>
<gene>
    <name evidence="1" type="ORF">WN51_11128</name>
</gene>
<accession>A0A0N0U6H2</accession>
<name>A0A0N0U6H2_9HYME</name>
<dbReference type="EMBL" id="KQ435740">
    <property type="protein sequence ID" value="KOX76801.1"/>
    <property type="molecule type" value="Genomic_DNA"/>
</dbReference>
<dbReference type="OrthoDB" id="10571917at2759"/>
<evidence type="ECO:0000313" key="2">
    <source>
        <dbReference type="Proteomes" id="UP000053105"/>
    </source>
</evidence>
<organism evidence="1 2">
    <name type="scientific">Melipona quadrifasciata</name>
    <dbReference type="NCBI Taxonomy" id="166423"/>
    <lineage>
        <taxon>Eukaryota</taxon>
        <taxon>Metazoa</taxon>
        <taxon>Ecdysozoa</taxon>
        <taxon>Arthropoda</taxon>
        <taxon>Hexapoda</taxon>
        <taxon>Insecta</taxon>
        <taxon>Pterygota</taxon>
        <taxon>Neoptera</taxon>
        <taxon>Endopterygota</taxon>
        <taxon>Hymenoptera</taxon>
        <taxon>Apocrita</taxon>
        <taxon>Aculeata</taxon>
        <taxon>Apoidea</taxon>
        <taxon>Anthophila</taxon>
        <taxon>Apidae</taxon>
        <taxon>Melipona</taxon>
    </lineage>
</organism>
<proteinExistence type="predicted"/>